<protein>
    <submittedName>
        <fullName evidence="8">Major facilitator superfamily transporter, putative</fullName>
    </submittedName>
</protein>
<evidence type="ECO:0000256" key="3">
    <source>
        <dbReference type="ARBA" id="ARBA00022448"/>
    </source>
</evidence>
<feature type="transmembrane region" description="Helical" evidence="7">
    <location>
        <begin position="307"/>
        <end position="326"/>
    </location>
</feature>
<feature type="transmembrane region" description="Helical" evidence="7">
    <location>
        <begin position="338"/>
        <end position="355"/>
    </location>
</feature>
<dbReference type="InterPro" id="IPR036259">
    <property type="entry name" value="MFS_trans_sf"/>
</dbReference>
<organism evidence="8 9">
    <name type="scientific">Acaryochloris marina (strain MBIC 11017)</name>
    <dbReference type="NCBI Taxonomy" id="329726"/>
    <lineage>
        <taxon>Bacteria</taxon>
        <taxon>Bacillati</taxon>
        <taxon>Cyanobacteriota</taxon>
        <taxon>Cyanophyceae</taxon>
        <taxon>Acaryochloridales</taxon>
        <taxon>Acaryochloridaceae</taxon>
        <taxon>Acaryochloris</taxon>
    </lineage>
</organism>
<dbReference type="HOGENOM" id="CLU_782579_0_0_3"/>
<keyword evidence="9" id="KW-1185">Reference proteome</keyword>
<dbReference type="GO" id="GO:0012505">
    <property type="term" value="C:endomembrane system"/>
    <property type="evidence" value="ECO:0007669"/>
    <property type="project" value="UniProtKB-SubCell"/>
</dbReference>
<dbReference type="EMBL" id="CP000828">
    <property type="protein sequence ID" value="ABW27606.1"/>
    <property type="molecule type" value="Genomic_DNA"/>
</dbReference>
<dbReference type="InterPro" id="IPR051788">
    <property type="entry name" value="MFS_Transporter"/>
</dbReference>
<feature type="transmembrane region" description="Helical" evidence="7">
    <location>
        <begin position="129"/>
        <end position="149"/>
    </location>
</feature>
<dbReference type="GO" id="GO:0022857">
    <property type="term" value="F:transmembrane transporter activity"/>
    <property type="evidence" value="ECO:0007669"/>
    <property type="project" value="InterPro"/>
</dbReference>
<feature type="transmembrane region" description="Helical" evidence="7">
    <location>
        <begin position="72"/>
        <end position="90"/>
    </location>
</feature>
<comment type="similarity">
    <text evidence="2">Belongs to the major facilitator superfamily.</text>
</comment>
<dbReference type="GO" id="GO:0016020">
    <property type="term" value="C:membrane"/>
    <property type="evidence" value="ECO:0007669"/>
    <property type="project" value="TreeGrafter"/>
</dbReference>
<feature type="transmembrane region" description="Helical" evidence="7">
    <location>
        <begin position="155"/>
        <end position="177"/>
    </location>
</feature>
<feature type="transmembrane region" description="Helical" evidence="7">
    <location>
        <begin position="45"/>
        <end position="65"/>
    </location>
</feature>
<dbReference type="PANTHER" id="PTHR23514">
    <property type="entry name" value="BYPASS OF STOP CODON PROTEIN 6"/>
    <property type="match status" value="1"/>
</dbReference>
<sequence length="363" mass="39232">MNPSTPTSQGRLTAAGFIGLYLHGIVVAMPGAFLQQWTDTFGTGVNIGLFYTLFLVSSLGGLIWVSRQKYRHPVFAFAFAAIGVAFIAAACAPQFAWIGGAALLLGWGDGILNFHCNNLVGELHPRRKITVLNWANATFGVGALSAPLINAALLWRWAFGLVAMGAILAIALAWQAPPVQNFQPRHDRVQWSIAWPFLLVILIYVGLESSIGTWSGSYLSSLGWSKGWQNALLSAYWGGLTLGRLTLGIWVGPRPVQRLQILFLVGVGTIALAFLPSFGFLFPIAAVLYGPTFATIFALLQGRCGHVALGYMFYAAYLGKTLFPTVLDQIPDPINLRFGFLSLALLLLLSSQFLSSTSAQEHG</sequence>
<dbReference type="AlphaFoldDB" id="B0C6Q0"/>
<evidence type="ECO:0000313" key="9">
    <source>
        <dbReference type="Proteomes" id="UP000000268"/>
    </source>
</evidence>
<evidence type="ECO:0000256" key="7">
    <source>
        <dbReference type="SAM" id="Phobius"/>
    </source>
</evidence>
<comment type="subcellular location">
    <subcellularLocation>
        <location evidence="1">Endomembrane system</location>
        <topology evidence="1">Multi-pass membrane protein</topology>
    </subcellularLocation>
</comment>
<feature type="transmembrane region" description="Helical" evidence="7">
    <location>
        <begin position="259"/>
        <end position="275"/>
    </location>
</feature>
<name>B0C6Q0_ACAM1</name>
<evidence type="ECO:0000256" key="2">
    <source>
        <dbReference type="ARBA" id="ARBA00008335"/>
    </source>
</evidence>
<dbReference type="InterPro" id="IPR011701">
    <property type="entry name" value="MFS"/>
</dbReference>
<evidence type="ECO:0000256" key="6">
    <source>
        <dbReference type="ARBA" id="ARBA00023136"/>
    </source>
</evidence>
<keyword evidence="3" id="KW-0813">Transport</keyword>
<dbReference type="SUPFAM" id="SSF103473">
    <property type="entry name" value="MFS general substrate transporter"/>
    <property type="match status" value="1"/>
</dbReference>
<feature type="transmembrane region" description="Helical" evidence="7">
    <location>
        <begin position="12"/>
        <end position="33"/>
    </location>
</feature>
<keyword evidence="5 7" id="KW-1133">Transmembrane helix</keyword>
<gene>
    <name evidence="8" type="ordered locus">AM1_2599</name>
</gene>
<feature type="transmembrane region" description="Helical" evidence="7">
    <location>
        <begin position="189"/>
        <end position="207"/>
    </location>
</feature>
<evidence type="ECO:0000256" key="5">
    <source>
        <dbReference type="ARBA" id="ARBA00022989"/>
    </source>
</evidence>
<evidence type="ECO:0000256" key="4">
    <source>
        <dbReference type="ARBA" id="ARBA00022692"/>
    </source>
</evidence>
<dbReference type="RefSeq" id="WP_012163060.1">
    <property type="nucleotide sequence ID" value="NC_009925.1"/>
</dbReference>
<dbReference type="OrthoDB" id="581345at2"/>
<evidence type="ECO:0000256" key="1">
    <source>
        <dbReference type="ARBA" id="ARBA00004127"/>
    </source>
</evidence>
<feature type="transmembrane region" description="Helical" evidence="7">
    <location>
        <begin position="227"/>
        <end position="247"/>
    </location>
</feature>
<proteinExistence type="inferred from homology"/>
<dbReference type="KEGG" id="amr:AM1_2599"/>
<keyword evidence="6 7" id="KW-0472">Membrane</keyword>
<feature type="transmembrane region" description="Helical" evidence="7">
    <location>
        <begin position="96"/>
        <end position="117"/>
    </location>
</feature>
<accession>B0C6Q0</accession>
<dbReference type="Gene3D" id="1.20.1250.20">
    <property type="entry name" value="MFS general substrate transporter like domains"/>
    <property type="match status" value="1"/>
</dbReference>
<dbReference type="eggNOG" id="COG0738">
    <property type="taxonomic scope" value="Bacteria"/>
</dbReference>
<dbReference type="Proteomes" id="UP000000268">
    <property type="component" value="Chromosome"/>
</dbReference>
<evidence type="ECO:0000313" key="8">
    <source>
        <dbReference type="EMBL" id="ABW27606.1"/>
    </source>
</evidence>
<reference evidence="8 9" key="1">
    <citation type="journal article" date="2008" name="Proc. Natl. Acad. Sci. U.S.A.">
        <title>Niche adaptation and genome expansion in the chlorophyll d-producing cyanobacterium Acaryochloris marina.</title>
        <authorList>
            <person name="Swingley W.D."/>
            <person name="Chen M."/>
            <person name="Cheung P.C."/>
            <person name="Conrad A.L."/>
            <person name="Dejesa L.C."/>
            <person name="Hao J."/>
            <person name="Honchak B.M."/>
            <person name="Karbach L.E."/>
            <person name="Kurdoglu A."/>
            <person name="Lahiri S."/>
            <person name="Mastrian S.D."/>
            <person name="Miyashita H."/>
            <person name="Page L."/>
            <person name="Ramakrishna P."/>
            <person name="Satoh S."/>
            <person name="Sattley W.M."/>
            <person name="Shimada Y."/>
            <person name="Taylor H.L."/>
            <person name="Tomo T."/>
            <person name="Tsuchiya T."/>
            <person name="Wang Z.T."/>
            <person name="Raymond J."/>
            <person name="Mimuro M."/>
            <person name="Blankenship R.E."/>
            <person name="Touchman J.W."/>
        </authorList>
    </citation>
    <scope>NUCLEOTIDE SEQUENCE [LARGE SCALE GENOMIC DNA]</scope>
    <source>
        <strain evidence="9">MBIC 11017</strain>
    </source>
</reference>
<dbReference type="Pfam" id="PF07690">
    <property type="entry name" value="MFS_1"/>
    <property type="match status" value="1"/>
</dbReference>
<keyword evidence="4 7" id="KW-0812">Transmembrane</keyword>
<dbReference type="PANTHER" id="PTHR23514:SF3">
    <property type="entry name" value="BYPASS OF STOP CODON PROTEIN 6"/>
    <property type="match status" value="1"/>
</dbReference>
<dbReference type="STRING" id="329726.AM1_2599"/>